<evidence type="ECO:0000259" key="2">
    <source>
        <dbReference type="PROSITE" id="PS50191"/>
    </source>
</evidence>
<protein>
    <recommendedName>
        <fullName evidence="2">CRAL-TRIO domain-containing protein</fullName>
    </recommendedName>
</protein>
<dbReference type="CDD" id="cd00170">
    <property type="entry name" value="SEC14"/>
    <property type="match status" value="1"/>
</dbReference>
<dbReference type="Gene3D" id="3.40.525.10">
    <property type="entry name" value="CRAL-TRIO lipid binding domain"/>
    <property type="match status" value="1"/>
</dbReference>
<keyword evidence="4" id="KW-1185">Reference proteome</keyword>
<feature type="region of interest" description="Disordered" evidence="1">
    <location>
        <begin position="228"/>
        <end position="255"/>
    </location>
</feature>
<accession>A0AAV6L5J4</accession>
<comment type="caution">
    <text evidence="3">The sequence shown here is derived from an EMBL/GenBank/DDBJ whole genome shotgun (WGS) entry which is preliminary data.</text>
</comment>
<evidence type="ECO:0000256" key="1">
    <source>
        <dbReference type="SAM" id="MobiDB-lite"/>
    </source>
</evidence>
<dbReference type="EMBL" id="JACTNZ010000002">
    <property type="protein sequence ID" value="KAG5560151.1"/>
    <property type="molecule type" value="Genomic_DNA"/>
</dbReference>
<evidence type="ECO:0000313" key="4">
    <source>
        <dbReference type="Proteomes" id="UP000823749"/>
    </source>
</evidence>
<feature type="domain" description="CRAL-TRIO" evidence="2">
    <location>
        <begin position="1"/>
        <end position="145"/>
    </location>
</feature>
<dbReference type="InterPro" id="IPR001251">
    <property type="entry name" value="CRAL-TRIO_dom"/>
</dbReference>
<dbReference type="PANTHER" id="PTHR47104:SF1">
    <property type="entry name" value="SEC14P-LIKE PHOSPHATIDYLINOSITOL TRANSFER FAMILY PROTEIN"/>
    <property type="match status" value="1"/>
</dbReference>
<reference evidence="3" key="1">
    <citation type="submission" date="2020-08" db="EMBL/GenBank/DDBJ databases">
        <title>Plant Genome Project.</title>
        <authorList>
            <person name="Zhang R.-G."/>
        </authorList>
    </citation>
    <scope>NUCLEOTIDE SEQUENCE</scope>
    <source>
        <strain evidence="3">WSP0</strain>
        <tissue evidence="3">Leaf</tissue>
    </source>
</reference>
<dbReference type="Proteomes" id="UP000823749">
    <property type="component" value="Chromosome 2"/>
</dbReference>
<dbReference type="AlphaFoldDB" id="A0AAV6L5J4"/>
<organism evidence="3 4">
    <name type="scientific">Rhododendron griersonianum</name>
    <dbReference type="NCBI Taxonomy" id="479676"/>
    <lineage>
        <taxon>Eukaryota</taxon>
        <taxon>Viridiplantae</taxon>
        <taxon>Streptophyta</taxon>
        <taxon>Embryophyta</taxon>
        <taxon>Tracheophyta</taxon>
        <taxon>Spermatophyta</taxon>
        <taxon>Magnoliopsida</taxon>
        <taxon>eudicotyledons</taxon>
        <taxon>Gunneridae</taxon>
        <taxon>Pentapetalae</taxon>
        <taxon>asterids</taxon>
        <taxon>Ericales</taxon>
        <taxon>Ericaceae</taxon>
        <taxon>Ericoideae</taxon>
        <taxon>Rhodoreae</taxon>
        <taxon>Rhododendron</taxon>
    </lineage>
</organism>
<sequence>MGKKDQQNESEKDRERVEAVLDLVRKQAPLTLKQVQRLMADEFSAELAEGVAYVAGQDEGFYRSGSAFMNTLVATLKMIADHYPGRVHKVFVIDPPSLFSYLWKGVRAFVELAPLTKVVSSLDFDDSMDLNDDFSFYPGSSSLRFNPSTAKVGSCSSSRFSFAVSPHLDSLKPWCLTLTDTSASKVGPTTPSPSSLLGPALISPLNARSHSFASPVYRTPRGNINSYKNGLFPSTPLPQKTQKVDPTSIHHPRTPKPSFLQSPATFFRKDCHVTCRPEKPRESFLPFLKFYRRPYDEATYRSKMRPPLSGLVSIVSAQLHRRHASVSQRF</sequence>
<dbReference type="SUPFAM" id="SSF52087">
    <property type="entry name" value="CRAL/TRIO domain"/>
    <property type="match status" value="1"/>
</dbReference>
<evidence type="ECO:0000313" key="3">
    <source>
        <dbReference type="EMBL" id="KAG5560151.1"/>
    </source>
</evidence>
<proteinExistence type="predicted"/>
<name>A0AAV6L5J4_9ERIC</name>
<dbReference type="Pfam" id="PF00650">
    <property type="entry name" value="CRAL_TRIO"/>
    <property type="match status" value="1"/>
</dbReference>
<gene>
    <name evidence="3" type="ORF">RHGRI_003438</name>
</gene>
<dbReference type="PROSITE" id="PS50191">
    <property type="entry name" value="CRAL_TRIO"/>
    <property type="match status" value="1"/>
</dbReference>
<dbReference type="InterPro" id="IPR036865">
    <property type="entry name" value="CRAL-TRIO_dom_sf"/>
</dbReference>
<dbReference type="PANTHER" id="PTHR47104">
    <property type="entry name" value="SEC14P-LIKE PHOSPHATIDYLINOSITOL TRANSFER FAMILY PROTEIN"/>
    <property type="match status" value="1"/>
</dbReference>